<evidence type="ECO:0000313" key="6">
    <source>
        <dbReference type="EMBL" id="KAK0412637.1"/>
    </source>
</evidence>
<evidence type="ECO:0000256" key="1">
    <source>
        <dbReference type="ARBA" id="ARBA00022690"/>
    </source>
</evidence>
<name>A0AA39LWY1_9BILA</name>
<reference evidence="6" key="1">
    <citation type="submission" date="2023-06" db="EMBL/GenBank/DDBJ databases">
        <title>Genomic analysis of the entomopathogenic nematode Steinernema hermaphroditum.</title>
        <authorList>
            <person name="Schwarz E.M."/>
            <person name="Heppert J.K."/>
            <person name="Baniya A."/>
            <person name="Schwartz H.T."/>
            <person name="Tan C.-H."/>
            <person name="Antoshechkin I."/>
            <person name="Sternberg P.W."/>
            <person name="Goodrich-Blair H."/>
            <person name="Dillman A.R."/>
        </authorList>
    </citation>
    <scope>NUCLEOTIDE SEQUENCE</scope>
    <source>
        <strain evidence="6">PS9179</strain>
        <tissue evidence="6">Whole animal</tissue>
    </source>
</reference>
<dbReference type="InterPro" id="IPR002919">
    <property type="entry name" value="TIL_dom"/>
</dbReference>
<comment type="caution">
    <text evidence="6">The sequence shown here is derived from an EMBL/GenBank/DDBJ whole genome shotgun (WGS) entry which is preliminary data.</text>
</comment>
<gene>
    <name evidence="6" type="ORF">QR680_006324</name>
</gene>
<dbReference type="GO" id="GO:0004867">
    <property type="term" value="F:serine-type endopeptidase inhibitor activity"/>
    <property type="evidence" value="ECO:0007669"/>
    <property type="project" value="UniProtKB-KW"/>
</dbReference>
<feature type="signal peptide" evidence="4">
    <location>
        <begin position="1"/>
        <end position="22"/>
    </location>
</feature>
<evidence type="ECO:0000313" key="7">
    <source>
        <dbReference type="Proteomes" id="UP001175271"/>
    </source>
</evidence>
<evidence type="ECO:0000256" key="2">
    <source>
        <dbReference type="ARBA" id="ARBA00022900"/>
    </source>
</evidence>
<accession>A0AA39LWY1</accession>
<protein>
    <recommendedName>
        <fullName evidence="5">TIL domain-containing protein</fullName>
    </recommendedName>
</protein>
<sequence>MRSFKVLSVLVFFFILTGYSSAVKECNGENERFFPCGACDGTCDVPHPACPRICYEDGGCGCKDGYVRDASTKCILEKDCPNRCRGDTTLGECNVHVRFERSHVGIRSLHRDDRFGDKDGGDGDRFRHRVRTRRRPRSAHICIPWEERRVRFRPVCNLEMDSLLGMVSDV</sequence>
<dbReference type="Proteomes" id="UP001175271">
    <property type="component" value="Unassembled WGS sequence"/>
</dbReference>
<dbReference type="EMBL" id="JAUCMV010000003">
    <property type="protein sequence ID" value="KAK0412637.1"/>
    <property type="molecule type" value="Genomic_DNA"/>
</dbReference>
<keyword evidence="1" id="KW-0646">Protease inhibitor</keyword>
<keyword evidence="3" id="KW-1015">Disulfide bond</keyword>
<dbReference type="CDD" id="cd19941">
    <property type="entry name" value="TIL"/>
    <property type="match status" value="1"/>
</dbReference>
<dbReference type="InterPro" id="IPR036084">
    <property type="entry name" value="Ser_inhib-like_sf"/>
</dbReference>
<evidence type="ECO:0000256" key="3">
    <source>
        <dbReference type="ARBA" id="ARBA00023157"/>
    </source>
</evidence>
<dbReference type="PANTHER" id="PTHR23259:SF70">
    <property type="entry name" value="ACCESSORY GLAND PROTEIN ACP62F-RELATED"/>
    <property type="match status" value="1"/>
</dbReference>
<dbReference type="AlphaFoldDB" id="A0AA39LWY1"/>
<organism evidence="6 7">
    <name type="scientific">Steinernema hermaphroditum</name>
    <dbReference type="NCBI Taxonomy" id="289476"/>
    <lineage>
        <taxon>Eukaryota</taxon>
        <taxon>Metazoa</taxon>
        <taxon>Ecdysozoa</taxon>
        <taxon>Nematoda</taxon>
        <taxon>Chromadorea</taxon>
        <taxon>Rhabditida</taxon>
        <taxon>Tylenchina</taxon>
        <taxon>Panagrolaimomorpha</taxon>
        <taxon>Strongyloidoidea</taxon>
        <taxon>Steinernematidae</taxon>
        <taxon>Steinernema</taxon>
    </lineage>
</organism>
<feature type="domain" description="TIL" evidence="5">
    <location>
        <begin position="28"/>
        <end position="80"/>
    </location>
</feature>
<keyword evidence="7" id="KW-1185">Reference proteome</keyword>
<proteinExistence type="predicted"/>
<keyword evidence="2" id="KW-0722">Serine protease inhibitor</keyword>
<dbReference type="Gene3D" id="2.10.25.10">
    <property type="entry name" value="Laminin"/>
    <property type="match status" value="1"/>
</dbReference>
<evidence type="ECO:0000259" key="5">
    <source>
        <dbReference type="Pfam" id="PF01826"/>
    </source>
</evidence>
<feature type="chain" id="PRO_5041358904" description="TIL domain-containing protein" evidence="4">
    <location>
        <begin position="23"/>
        <end position="170"/>
    </location>
</feature>
<dbReference type="Pfam" id="PF01826">
    <property type="entry name" value="TIL"/>
    <property type="match status" value="1"/>
</dbReference>
<dbReference type="InterPro" id="IPR051368">
    <property type="entry name" value="SerProtInhib-TIL_Domain"/>
</dbReference>
<evidence type="ECO:0000256" key="4">
    <source>
        <dbReference type="SAM" id="SignalP"/>
    </source>
</evidence>
<dbReference type="SUPFAM" id="SSF57567">
    <property type="entry name" value="Serine protease inhibitors"/>
    <property type="match status" value="1"/>
</dbReference>
<keyword evidence="4" id="KW-0732">Signal</keyword>
<dbReference type="PANTHER" id="PTHR23259">
    <property type="entry name" value="RIDDLE"/>
    <property type="match status" value="1"/>
</dbReference>